<accession>A0ABY1NFK6</accession>
<evidence type="ECO:0000313" key="3">
    <source>
        <dbReference type="EMBL" id="SMP08342.1"/>
    </source>
</evidence>
<proteinExistence type="predicted"/>
<dbReference type="InterPro" id="IPR017853">
    <property type="entry name" value="GH"/>
</dbReference>
<evidence type="ECO:0000256" key="1">
    <source>
        <dbReference type="SAM" id="SignalP"/>
    </source>
</evidence>
<dbReference type="Proteomes" id="UP001157911">
    <property type="component" value="Unassembled WGS sequence"/>
</dbReference>
<protein>
    <submittedName>
        <fullName evidence="3">Extracellular protein</fullName>
    </submittedName>
</protein>
<dbReference type="CDD" id="cd10922">
    <property type="entry name" value="CE4_PelA_like_C"/>
    <property type="match status" value="1"/>
</dbReference>
<dbReference type="InterPro" id="IPR004352">
    <property type="entry name" value="GH114_TIM-barrel"/>
</dbReference>
<comment type="caution">
    <text evidence="3">The sequence shown here is derived from an EMBL/GenBank/DDBJ whole genome shotgun (WGS) entry which is preliminary data.</text>
</comment>
<dbReference type="Gene3D" id="3.20.20.70">
    <property type="entry name" value="Aldolase class I"/>
    <property type="match status" value="1"/>
</dbReference>
<feature type="domain" description="Glycoside-hydrolase family GH114 TIM-barrel" evidence="2">
    <location>
        <begin position="47"/>
        <end position="266"/>
    </location>
</feature>
<keyword evidence="1" id="KW-0732">Signal</keyword>
<gene>
    <name evidence="3" type="ORF">SAMN06265339_0611</name>
</gene>
<dbReference type="EMBL" id="FXUB01000001">
    <property type="protein sequence ID" value="SMP08342.1"/>
    <property type="molecule type" value="Genomic_DNA"/>
</dbReference>
<dbReference type="SUPFAM" id="SSF51445">
    <property type="entry name" value="(Trans)glycosidases"/>
    <property type="match status" value="1"/>
</dbReference>
<reference evidence="3 4" key="1">
    <citation type="submission" date="2017-05" db="EMBL/GenBank/DDBJ databases">
        <authorList>
            <person name="Varghese N."/>
            <person name="Submissions S."/>
        </authorList>
    </citation>
    <scope>NUCLEOTIDE SEQUENCE [LARGE SCALE GENOMIC DNA]</scope>
    <source>
        <strain evidence="3 4">DSM 15522</strain>
    </source>
</reference>
<organism evidence="3 4">
    <name type="scientific">Desulfurobacterium pacificum</name>
    <dbReference type="NCBI Taxonomy" id="240166"/>
    <lineage>
        <taxon>Bacteria</taxon>
        <taxon>Pseudomonadati</taxon>
        <taxon>Aquificota</taxon>
        <taxon>Aquificia</taxon>
        <taxon>Desulfurobacteriales</taxon>
        <taxon>Desulfurobacteriaceae</taxon>
        <taxon>Desulfurobacterium</taxon>
    </lineage>
</organism>
<keyword evidence="4" id="KW-1185">Reference proteome</keyword>
<feature type="signal peptide" evidence="1">
    <location>
        <begin position="1"/>
        <end position="22"/>
    </location>
</feature>
<dbReference type="PANTHER" id="PTHR35882">
    <property type="entry name" value="PELA"/>
    <property type="match status" value="1"/>
</dbReference>
<dbReference type="Pfam" id="PF03537">
    <property type="entry name" value="Glyco_hydro_114"/>
    <property type="match status" value="1"/>
</dbReference>
<sequence length="921" mass="106204">MRFIIGLLCLTLSFLWGFQVFAQSVKPSVAFMYSEPPDQVLYTYDWIVVDPDVFTPEKIKERFYVKRRGKLIAYFSLGEVEPFRKFFKHVRKSWILGKNKAWKSFVVDLRNKECFEFMLKKASALLKSYDGIFLDTLDSYQMVLPKKEWKSYERRKVEFIKALRRNYPKKIIMVNRGFDVYPQVKSLIDAVVVESLYKGLDAKLNYVDVGNRERQWLLDKLKKIKEEKPVVVIDYLPSNKEQEARRVAKRLIKEGFIPWVADKNLTEVGEGVFHILKRKILLVYDSSLEIPDESDVHRLIQLPLEWLGYEPVVVSVGDFSEKSLTSDVKGVVVWNIRGKKNKDKVIKLLLKAKKRGIKVFIVDLSVFSPEQLKHLNFELVSNRKPEEVPKIVYKGRTYGFEIKAYPFPTDSFVNPKGKYTPLLVLENSVGQKFIPVAITPWGGYGYSGYLLKDMFNDSLWVFDPFWLFSEVFGRLPFAPDVTTESGRRIMTVHLDGDGFADKSFVEYGKYVGEVLREKIFKVYKVPHTVSVIVGEVDPRGLYPKKAKKLMEVAKSIFSLPNVEPASHTYSHPFNWIDVYRMSMGLKPTDKRNLKYGYHLPIPGYVPSVKKEIDYSLEFIDKYLAPNGKKAKVLLWSGDCAPPPPVVERTYKLGVYNVNGGDTTIDDTFPYLCKVSPMGINKGKFFQVYAPVQNEEVYTKGWKIKDGYVRVISTFKLTDKPRRLKPISIYYHFYSAQFPLSFNALKKVYDWAMRQGTVPMFLSEYAQRVLEFRGASIAESNRDGNMYFCSSGSLKTVRLEGKGGIPSIDKSQGVVGYRRINGRIYVFLDDSRCRRIVFVNRDDNDFVLVSSNGMVKDFRKDVERGYYRLVLHSEVLPLKADLRVADTCSLRVGNGVNLKRKGGMVEVEARKKKVTVEAVCKR</sequence>
<dbReference type="RefSeq" id="WP_283400109.1">
    <property type="nucleotide sequence ID" value="NZ_FXUB01000001.1"/>
</dbReference>
<dbReference type="InterPro" id="IPR013785">
    <property type="entry name" value="Aldolase_TIM"/>
</dbReference>
<feature type="chain" id="PRO_5047310937" evidence="1">
    <location>
        <begin position="23"/>
        <end position="921"/>
    </location>
</feature>
<evidence type="ECO:0000259" key="2">
    <source>
        <dbReference type="Pfam" id="PF03537"/>
    </source>
</evidence>
<name>A0ABY1NFK6_9BACT</name>
<evidence type="ECO:0000313" key="4">
    <source>
        <dbReference type="Proteomes" id="UP001157911"/>
    </source>
</evidence>
<dbReference type="PANTHER" id="PTHR35882:SF2">
    <property type="entry name" value="PELA"/>
    <property type="match status" value="1"/>
</dbReference>